<proteinExistence type="predicted"/>
<accession>A0A1X9SPF7</accession>
<protein>
    <submittedName>
        <fullName evidence="3">RNA-binding protein</fullName>
    </submittedName>
</protein>
<dbReference type="EMBL" id="CP015578">
    <property type="protein sequence ID" value="ARQ98173.1"/>
    <property type="molecule type" value="Genomic_DNA"/>
</dbReference>
<sequence>MINIYVSNLPYRINDEELREIFAAYGVVNRAKIVKDKATNRSRGFGFVEMENDDEARVAIDNLNGKDIGGRAIKVNEAKPKE</sequence>
<dbReference type="InterPro" id="IPR035979">
    <property type="entry name" value="RBD_domain_sf"/>
</dbReference>
<dbReference type="PROSITE" id="PS50102">
    <property type="entry name" value="RRM"/>
    <property type="match status" value="1"/>
</dbReference>
<reference evidence="4" key="1">
    <citation type="journal article" date="2017" name="Genome Biol. Evol.">
        <title>Comparative Genomic Analysis Identifies a Campylobacter Clade Deficient in Selenium Metabolism.</title>
        <authorList>
            <person name="Miller W.G."/>
            <person name="Yee E."/>
            <person name="Lopes B.S."/>
            <person name="Chapman M.H."/>
            <person name="Huynh S."/>
            <person name="Bono J.L."/>
            <person name="Parker C.T."/>
            <person name="Strachan N.J.C."/>
            <person name="Forbes K.J."/>
        </authorList>
    </citation>
    <scope>NUCLEOTIDE SEQUENCE [LARGE SCALE GENOMIC DNA]</scope>
    <source>
        <strain evidence="4">NCTC 13004</strain>
    </source>
</reference>
<dbReference type="PANTHER" id="PTHR48027">
    <property type="entry name" value="HETEROGENEOUS NUCLEAR RIBONUCLEOPROTEIN 87F-RELATED"/>
    <property type="match status" value="1"/>
</dbReference>
<dbReference type="SUPFAM" id="SSF54928">
    <property type="entry name" value="RNA-binding domain, RBD"/>
    <property type="match status" value="1"/>
</dbReference>
<dbReference type="GO" id="GO:0003723">
    <property type="term" value="F:RNA binding"/>
    <property type="evidence" value="ECO:0007669"/>
    <property type="project" value="UniProtKB-KW"/>
</dbReference>
<evidence type="ECO:0000256" key="1">
    <source>
        <dbReference type="ARBA" id="ARBA00022884"/>
    </source>
</evidence>
<evidence type="ECO:0000259" key="2">
    <source>
        <dbReference type="PROSITE" id="PS50102"/>
    </source>
</evidence>
<keyword evidence="1" id="KW-0694">RNA-binding</keyword>
<dbReference type="Proteomes" id="UP000202031">
    <property type="component" value="Chromosome"/>
</dbReference>
<dbReference type="InterPro" id="IPR012677">
    <property type="entry name" value="Nucleotide-bd_a/b_plait_sf"/>
</dbReference>
<dbReference type="CDD" id="cd21608">
    <property type="entry name" value="RRM2_NsCP33_like"/>
    <property type="match status" value="1"/>
</dbReference>
<organism evidence="3 4">
    <name type="scientific">Campylobacter lanienae NCTC 13004</name>
    <dbReference type="NCBI Taxonomy" id="1031753"/>
    <lineage>
        <taxon>Bacteria</taxon>
        <taxon>Pseudomonadati</taxon>
        <taxon>Campylobacterota</taxon>
        <taxon>Epsilonproteobacteria</taxon>
        <taxon>Campylobacterales</taxon>
        <taxon>Campylobacteraceae</taxon>
        <taxon>Campylobacter</taxon>
    </lineage>
</organism>
<dbReference type="Gene3D" id="3.30.70.330">
    <property type="match status" value="1"/>
</dbReference>
<dbReference type="KEGG" id="clx:CLAN_1452"/>
<dbReference type="InterPro" id="IPR000504">
    <property type="entry name" value="RRM_dom"/>
</dbReference>
<feature type="domain" description="RRM" evidence="2">
    <location>
        <begin position="2"/>
        <end position="80"/>
    </location>
</feature>
<evidence type="ECO:0000313" key="3">
    <source>
        <dbReference type="EMBL" id="ARQ98173.1"/>
    </source>
</evidence>
<dbReference type="SMART" id="SM00360">
    <property type="entry name" value="RRM"/>
    <property type="match status" value="1"/>
</dbReference>
<gene>
    <name evidence="3" type="ORF">CLAN_1452</name>
</gene>
<dbReference type="Pfam" id="PF00076">
    <property type="entry name" value="RRM_1"/>
    <property type="match status" value="1"/>
</dbReference>
<dbReference type="InterPro" id="IPR048289">
    <property type="entry name" value="RRM2_NsCP33-like"/>
</dbReference>
<dbReference type="AlphaFoldDB" id="A0A1X9SPF7"/>
<name>A0A1X9SPF7_9BACT</name>
<reference evidence="4" key="2">
    <citation type="journal article" date="2017" name="Genome Biol. Evol.">
        <title>Comparative genomic analysis identifies a Campylobacter clade deficient in selenium metabolism.</title>
        <authorList>
            <person name="Miller W.G."/>
            <person name="Yee E."/>
            <person name="Lopes B.S."/>
            <person name="Chapman M.H."/>
            <person name="Huynh S."/>
            <person name="Bono J.L."/>
            <person name="Parker C.T."/>
            <person name="Strachan N.J.C."/>
            <person name="Forbes K.J."/>
        </authorList>
    </citation>
    <scope>NUCLEOTIDE SEQUENCE [LARGE SCALE GENOMIC DNA]</scope>
    <source>
        <strain evidence="4">NCTC 13004</strain>
    </source>
</reference>
<evidence type="ECO:0000313" key="4">
    <source>
        <dbReference type="Proteomes" id="UP000202031"/>
    </source>
</evidence>
<dbReference type="InterPro" id="IPR052462">
    <property type="entry name" value="SLIRP/GR-RBP-like"/>
</dbReference>